<dbReference type="GO" id="GO:0008757">
    <property type="term" value="F:S-adenosylmethionine-dependent methyltransferase activity"/>
    <property type="evidence" value="ECO:0007669"/>
    <property type="project" value="TreeGrafter"/>
</dbReference>
<evidence type="ECO:0000313" key="6">
    <source>
        <dbReference type="EMBL" id="OCK43995.1"/>
    </source>
</evidence>
<feature type="domain" description="Methyltransferase small" evidence="5">
    <location>
        <begin position="34"/>
        <end position="138"/>
    </location>
</feature>
<dbReference type="InterPro" id="IPR002052">
    <property type="entry name" value="DNA_methylase_N6_adenine_CS"/>
</dbReference>
<keyword evidence="3 6" id="KW-0808">Transferase</keyword>
<dbReference type="CDD" id="cd02440">
    <property type="entry name" value="AdoMet_MTases"/>
    <property type="match status" value="1"/>
</dbReference>
<dbReference type="GO" id="GO:0008170">
    <property type="term" value="F:N-methyltransferase activity"/>
    <property type="evidence" value="ECO:0007669"/>
    <property type="project" value="UniProtKB-ARBA"/>
</dbReference>
<evidence type="ECO:0000259" key="5">
    <source>
        <dbReference type="Pfam" id="PF05175"/>
    </source>
</evidence>
<dbReference type="OrthoDB" id="267914at2"/>
<evidence type="ECO:0000256" key="3">
    <source>
        <dbReference type="ARBA" id="ARBA00022679"/>
    </source>
</evidence>
<dbReference type="EMBL" id="MAKX01000001">
    <property type="protein sequence ID" value="OCK43995.1"/>
    <property type="molecule type" value="Genomic_DNA"/>
</dbReference>
<dbReference type="PANTHER" id="PTHR45875">
    <property type="entry name" value="METHYLTRANSFERASE N6AMT1"/>
    <property type="match status" value="1"/>
</dbReference>
<dbReference type="PANTHER" id="PTHR45875:SF1">
    <property type="entry name" value="METHYLTRANSFERASE N6AMT1"/>
    <property type="match status" value="1"/>
</dbReference>
<protein>
    <submittedName>
        <fullName evidence="6">Methyltransferase</fullName>
    </submittedName>
</protein>
<keyword evidence="7" id="KW-1185">Reference proteome</keyword>
<organism evidence="6 7">
    <name type="scientific">Tenacibaculum soleae</name>
    <dbReference type="NCBI Taxonomy" id="447689"/>
    <lineage>
        <taxon>Bacteria</taxon>
        <taxon>Pseudomonadati</taxon>
        <taxon>Bacteroidota</taxon>
        <taxon>Flavobacteriia</taxon>
        <taxon>Flavobacteriales</taxon>
        <taxon>Flavobacteriaceae</taxon>
        <taxon>Tenacibaculum</taxon>
    </lineage>
</organism>
<dbReference type="GO" id="GO:0008276">
    <property type="term" value="F:protein methyltransferase activity"/>
    <property type="evidence" value="ECO:0007669"/>
    <property type="project" value="TreeGrafter"/>
</dbReference>
<sequence>MRGFIKKVIHPFFRVITKLWFSKPRKYSYKKVSVTVHPEVFPPHYTISTKILLDFISTLSISKKDFLELGCGSGIISLYAASKKANVTAVDINVKAIEYLKKSALKNNLSITVIYSDLFSELKDSYFDLIVINPPYYPKDPQNQKEQAWFCGVDFEYFKQLFHELSKRKKTETVYMILSEDCNLAKIKDIALNHHFEMKIILEKKVFKERNFIFQIIKNKKL</sequence>
<dbReference type="GO" id="GO:0003676">
    <property type="term" value="F:nucleic acid binding"/>
    <property type="evidence" value="ECO:0007669"/>
    <property type="project" value="InterPro"/>
</dbReference>
<dbReference type="GO" id="GO:0035657">
    <property type="term" value="C:eRF1 methyltransferase complex"/>
    <property type="evidence" value="ECO:0007669"/>
    <property type="project" value="TreeGrafter"/>
</dbReference>
<dbReference type="AlphaFoldDB" id="A0A1B9Y2F2"/>
<evidence type="ECO:0000256" key="4">
    <source>
        <dbReference type="ARBA" id="ARBA00022691"/>
    </source>
</evidence>
<gene>
    <name evidence="6" type="ORF">BA195_04680</name>
</gene>
<dbReference type="Proteomes" id="UP000093186">
    <property type="component" value="Unassembled WGS sequence"/>
</dbReference>
<keyword evidence="4" id="KW-0949">S-adenosyl-L-methionine</keyword>
<evidence type="ECO:0000256" key="2">
    <source>
        <dbReference type="ARBA" id="ARBA00022603"/>
    </source>
</evidence>
<name>A0A1B9Y2F2_9FLAO</name>
<dbReference type="GO" id="GO:0032259">
    <property type="term" value="P:methylation"/>
    <property type="evidence" value="ECO:0007669"/>
    <property type="project" value="UniProtKB-KW"/>
</dbReference>
<dbReference type="SUPFAM" id="SSF53335">
    <property type="entry name" value="S-adenosyl-L-methionine-dependent methyltransferases"/>
    <property type="match status" value="1"/>
</dbReference>
<dbReference type="InterPro" id="IPR029063">
    <property type="entry name" value="SAM-dependent_MTases_sf"/>
</dbReference>
<evidence type="ECO:0000313" key="7">
    <source>
        <dbReference type="Proteomes" id="UP000093186"/>
    </source>
</evidence>
<keyword evidence="2 6" id="KW-0489">Methyltransferase</keyword>
<dbReference type="STRING" id="447689.BA195_04680"/>
<accession>A0A1B9Y2F2</accession>
<reference evidence="6 7" key="1">
    <citation type="submission" date="2016-06" db="EMBL/GenBank/DDBJ databases">
        <title>Draft Genome Sequence of Tenacibaculum soleae UCD-KL19.</title>
        <authorList>
            <person name="Eisen J.A."/>
            <person name="Coil D.A."/>
            <person name="Lujan K.M."/>
        </authorList>
    </citation>
    <scope>NUCLEOTIDE SEQUENCE [LARGE SCALE GENOMIC DNA]</scope>
    <source>
        <strain evidence="6 7">UCD-KL19</strain>
    </source>
</reference>
<proteinExistence type="inferred from homology"/>
<dbReference type="InterPro" id="IPR052190">
    <property type="entry name" value="Euk-Arch_PrmC-MTase"/>
</dbReference>
<dbReference type="Gene3D" id="3.40.50.150">
    <property type="entry name" value="Vaccinia Virus protein VP39"/>
    <property type="match status" value="1"/>
</dbReference>
<dbReference type="InterPro" id="IPR007848">
    <property type="entry name" value="Small_mtfrase_dom"/>
</dbReference>
<evidence type="ECO:0000256" key="1">
    <source>
        <dbReference type="ARBA" id="ARBA00006149"/>
    </source>
</evidence>
<comment type="similarity">
    <text evidence="1">Belongs to the eukaryotic/archaeal PrmC-related family.</text>
</comment>
<dbReference type="Pfam" id="PF05175">
    <property type="entry name" value="MTS"/>
    <property type="match status" value="1"/>
</dbReference>
<comment type="caution">
    <text evidence="6">The sequence shown here is derived from an EMBL/GenBank/DDBJ whole genome shotgun (WGS) entry which is preliminary data.</text>
</comment>
<dbReference type="RefSeq" id="WP_068702917.1">
    <property type="nucleotide sequence ID" value="NZ_JAUOSW010000004.1"/>
</dbReference>
<dbReference type="PROSITE" id="PS00092">
    <property type="entry name" value="N6_MTASE"/>
    <property type="match status" value="1"/>
</dbReference>